<dbReference type="InterPro" id="IPR020471">
    <property type="entry name" value="AKR"/>
</dbReference>
<evidence type="ECO:0000313" key="2">
    <source>
        <dbReference type="EMBL" id="NYH91514.1"/>
    </source>
</evidence>
<reference evidence="2 3" key="1">
    <citation type="submission" date="2020-07" db="EMBL/GenBank/DDBJ databases">
        <title>Sequencing the genomes of 1000 actinobacteria strains.</title>
        <authorList>
            <person name="Klenk H.-P."/>
        </authorList>
    </citation>
    <scope>NUCLEOTIDE SEQUENCE [LARGE SCALE GENOMIC DNA]</scope>
    <source>
        <strain evidence="2 3">DSM 18448</strain>
    </source>
</reference>
<dbReference type="EMBL" id="JACBZH010000001">
    <property type="protein sequence ID" value="NYH91514.1"/>
    <property type="molecule type" value="Genomic_DNA"/>
</dbReference>
<comment type="caution">
    <text evidence="2">The sequence shown here is derived from an EMBL/GenBank/DDBJ whole genome shotgun (WGS) entry which is preliminary data.</text>
</comment>
<feature type="domain" description="NADP-dependent oxidoreductase" evidence="1">
    <location>
        <begin position="25"/>
        <end position="274"/>
    </location>
</feature>
<dbReference type="RefSeq" id="WP_337796127.1">
    <property type="nucleotide sequence ID" value="NZ_BAAARR010000001.1"/>
</dbReference>
<dbReference type="PANTHER" id="PTHR43638">
    <property type="entry name" value="OXIDOREDUCTASE, ALDO/KETO REDUCTASE FAMILY PROTEIN"/>
    <property type="match status" value="1"/>
</dbReference>
<protein>
    <submittedName>
        <fullName evidence="2">Diketogulonate reductase-like aldo/keto reductase</fullName>
    </submittedName>
</protein>
<dbReference type="InterPro" id="IPR023210">
    <property type="entry name" value="NADP_OxRdtase_dom"/>
</dbReference>
<evidence type="ECO:0000259" key="1">
    <source>
        <dbReference type="Pfam" id="PF00248"/>
    </source>
</evidence>
<name>A0A852ZF31_9ACTN</name>
<gene>
    <name evidence="2" type="ORF">F4554_004152</name>
</gene>
<dbReference type="InterPro" id="IPR036812">
    <property type="entry name" value="NAD(P)_OxRdtase_dom_sf"/>
</dbReference>
<dbReference type="GO" id="GO:0016491">
    <property type="term" value="F:oxidoreductase activity"/>
    <property type="evidence" value="ECO:0007669"/>
    <property type="project" value="InterPro"/>
</dbReference>
<dbReference type="Pfam" id="PF00248">
    <property type="entry name" value="Aldo_ket_red"/>
    <property type="match status" value="1"/>
</dbReference>
<accession>A0A852ZF31</accession>
<proteinExistence type="predicted"/>
<organism evidence="2 3">
    <name type="scientific">Actinopolymorpha rutila</name>
    <dbReference type="NCBI Taxonomy" id="446787"/>
    <lineage>
        <taxon>Bacteria</taxon>
        <taxon>Bacillati</taxon>
        <taxon>Actinomycetota</taxon>
        <taxon>Actinomycetes</taxon>
        <taxon>Propionibacteriales</taxon>
        <taxon>Actinopolymorphaceae</taxon>
        <taxon>Actinopolymorpha</taxon>
    </lineage>
</organism>
<dbReference type="CDD" id="cd19138">
    <property type="entry name" value="AKR_YeaE"/>
    <property type="match status" value="1"/>
</dbReference>
<dbReference type="PRINTS" id="PR00069">
    <property type="entry name" value="ALDKETRDTASE"/>
</dbReference>
<dbReference type="PANTHER" id="PTHR43638:SF3">
    <property type="entry name" value="ALDEHYDE REDUCTASE"/>
    <property type="match status" value="1"/>
</dbReference>
<dbReference type="Gene3D" id="3.20.20.100">
    <property type="entry name" value="NADP-dependent oxidoreductase domain"/>
    <property type="match status" value="1"/>
</dbReference>
<keyword evidence="3" id="KW-1185">Reference proteome</keyword>
<sequence length="287" mass="31149">MTSGGTTREGTRTVRLPSGEQVPALGQGTWGWAEDRSRRDQEVAALRHGLDLGLTLVDTAEMYADGGAEELVGEAVAGRRDEVFLVSKVLPEHGRRRDTLRACEASLRRLGTDRLDLYLLHWRGRVPLAETLEAFETLVAAGRIRYWGVSNFDTADLAEVMGLPGGDAVTTDQVLYNLTRRGVEYDLLPWARAAGLPVMAYSPVEQGRLLADGHLAALAADLGATPAQLALAWVLRHPHVVAIPRAGTPAHVEENRAALDLRLTPEVLAALDQVFPPPVQKVPLEVL</sequence>
<dbReference type="Proteomes" id="UP000579605">
    <property type="component" value="Unassembled WGS sequence"/>
</dbReference>
<dbReference type="SUPFAM" id="SSF51430">
    <property type="entry name" value="NAD(P)-linked oxidoreductase"/>
    <property type="match status" value="1"/>
</dbReference>
<evidence type="ECO:0000313" key="3">
    <source>
        <dbReference type="Proteomes" id="UP000579605"/>
    </source>
</evidence>
<dbReference type="AlphaFoldDB" id="A0A852ZF31"/>